<gene>
    <name evidence="3" type="ORF">BJ986_001004</name>
</gene>
<dbReference type="PANTHER" id="PTHR33608">
    <property type="entry name" value="BLL2464 PROTEIN"/>
    <property type="match status" value="1"/>
</dbReference>
<comment type="caution">
    <text evidence="3">The sequence shown here is derived from an EMBL/GenBank/DDBJ whole genome shotgun (WGS) entry which is preliminary data.</text>
</comment>
<dbReference type="InterPro" id="IPR036465">
    <property type="entry name" value="vWFA_dom_sf"/>
</dbReference>
<evidence type="ECO:0000313" key="4">
    <source>
        <dbReference type="Proteomes" id="UP000573599"/>
    </source>
</evidence>
<dbReference type="InterPro" id="IPR002881">
    <property type="entry name" value="DUF58"/>
</dbReference>
<feature type="region of interest" description="Disordered" evidence="1">
    <location>
        <begin position="1"/>
        <end position="21"/>
    </location>
</feature>
<keyword evidence="4" id="KW-1185">Reference proteome</keyword>
<organism evidence="3 4">
    <name type="scientific">Pedococcus badiiscoriae</name>
    <dbReference type="NCBI Taxonomy" id="642776"/>
    <lineage>
        <taxon>Bacteria</taxon>
        <taxon>Bacillati</taxon>
        <taxon>Actinomycetota</taxon>
        <taxon>Actinomycetes</taxon>
        <taxon>Micrococcales</taxon>
        <taxon>Intrasporangiaceae</taxon>
        <taxon>Pedococcus</taxon>
    </lineage>
</organism>
<evidence type="ECO:0000256" key="1">
    <source>
        <dbReference type="SAM" id="MobiDB-lite"/>
    </source>
</evidence>
<feature type="compositionally biased region" description="Pro residues" evidence="1">
    <location>
        <begin position="8"/>
        <end position="20"/>
    </location>
</feature>
<dbReference type="EMBL" id="JACCAB010000001">
    <property type="protein sequence ID" value="NYG06517.1"/>
    <property type="molecule type" value="Genomic_DNA"/>
</dbReference>
<dbReference type="SUPFAM" id="SSF53300">
    <property type="entry name" value="vWA-like"/>
    <property type="match status" value="1"/>
</dbReference>
<dbReference type="AlphaFoldDB" id="A0A852WB70"/>
<accession>A0A852WB70</accession>
<dbReference type="Proteomes" id="UP000573599">
    <property type="component" value="Unassembled WGS sequence"/>
</dbReference>
<dbReference type="RefSeq" id="WP_179420986.1">
    <property type="nucleotide sequence ID" value="NZ_JACCAB010000001.1"/>
</dbReference>
<evidence type="ECO:0000259" key="2">
    <source>
        <dbReference type="Pfam" id="PF01882"/>
    </source>
</evidence>
<dbReference type="Pfam" id="PF01882">
    <property type="entry name" value="DUF58"/>
    <property type="match status" value="1"/>
</dbReference>
<name>A0A852WB70_9MICO</name>
<dbReference type="PANTHER" id="PTHR33608:SF6">
    <property type="entry name" value="BLL2464 PROTEIN"/>
    <property type="match status" value="1"/>
</dbReference>
<protein>
    <submittedName>
        <fullName evidence="3">Uncharacterized protein (DUF58 family)</fullName>
    </submittedName>
</protein>
<feature type="domain" description="DUF58" evidence="2">
    <location>
        <begin position="60"/>
        <end position="275"/>
    </location>
</feature>
<dbReference type="Gene3D" id="3.40.50.410">
    <property type="entry name" value="von Willebrand factor, type A domain"/>
    <property type="match status" value="1"/>
</dbReference>
<proteinExistence type="predicted"/>
<reference evidence="3 4" key="1">
    <citation type="submission" date="2020-07" db="EMBL/GenBank/DDBJ databases">
        <title>Sequencing the genomes of 1000 actinobacteria strains.</title>
        <authorList>
            <person name="Klenk H.-P."/>
        </authorList>
    </citation>
    <scope>NUCLEOTIDE SEQUENCE [LARGE SCALE GENOMIC DNA]</scope>
    <source>
        <strain evidence="3 4">DSM 23987</strain>
    </source>
</reference>
<evidence type="ECO:0000313" key="3">
    <source>
        <dbReference type="EMBL" id="NYG06517.1"/>
    </source>
</evidence>
<sequence>MGRRTPLNPDPVAPGPPSPGPLTAERLLRRLEWRVVRRLDGRLQGDYRTLFRGTGVDFTDLREYEPGDDLRHIDWNVTARMDTPYVREYVEDREVTAWLLLDRSASMGFGPVDRQKSLVLAEIATTVAHILVRGGNRVGAAFFDGTVETIPPGHGRNQVLRISQALLRPPDAVRPRETTDLSRLLRAALGLARRRSLLVIVSDFITQPGWEQPLSLLTRRHDVVAIQVVDPRESQLPAVGMVYVEDAETGEQIFVDTDDPAFRERLAAAARERQAALVAAARRSGTEIHPVATDDDLVRALARISELRRRRRR</sequence>